<dbReference type="Proteomes" id="UP000017836">
    <property type="component" value="Unassembled WGS sequence"/>
</dbReference>
<protein>
    <recommendedName>
        <fullName evidence="6">Epidermal patterning factor-like protein</fullName>
    </recommendedName>
</protein>
<dbReference type="OrthoDB" id="1843021at2759"/>
<evidence type="ECO:0000256" key="5">
    <source>
        <dbReference type="ARBA" id="ARBA00023157"/>
    </source>
</evidence>
<feature type="signal peptide" evidence="6">
    <location>
        <begin position="1"/>
        <end position="29"/>
    </location>
</feature>
<dbReference type="PANTHER" id="PTHR33109:SF74">
    <property type="entry name" value="EPIDERMAL PATTERNING FACTOR-LIKE PROTEIN"/>
    <property type="match status" value="1"/>
</dbReference>
<accession>U5CQ80</accession>
<keyword evidence="4 6" id="KW-0732">Signal</keyword>
<proteinExistence type="inferred from homology"/>
<keyword evidence="9" id="KW-1185">Reference proteome</keyword>
<evidence type="ECO:0000256" key="4">
    <source>
        <dbReference type="ARBA" id="ARBA00022729"/>
    </source>
</evidence>
<feature type="chain" id="PRO_5027142149" description="Epidermal patterning factor-like protein" evidence="6">
    <location>
        <begin position="30"/>
        <end position="123"/>
    </location>
</feature>
<dbReference type="EMBL" id="KI392503">
    <property type="protein sequence ID" value="ERN15336.1"/>
    <property type="molecule type" value="Genomic_DNA"/>
</dbReference>
<dbReference type="eggNOG" id="ENOG502S87E">
    <property type="taxonomic scope" value="Eukaryota"/>
</dbReference>
<organism evidence="8 9">
    <name type="scientific">Amborella trichopoda</name>
    <dbReference type="NCBI Taxonomy" id="13333"/>
    <lineage>
        <taxon>Eukaryota</taxon>
        <taxon>Viridiplantae</taxon>
        <taxon>Streptophyta</taxon>
        <taxon>Embryophyta</taxon>
        <taxon>Tracheophyta</taxon>
        <taxon>Spermatophyta</taxon>
        <taxon>Magnoliopsida</taxon>
        <taxon>Amborellales</taxon>
        <taxon>Amborellaceae</taxon>
        <taxon>Amborella</taxon>
    </lineage>
</organism>
<dbReference type="InterPro" id="IPR039455">
    <property type="entry name" value="EPFL"/>
</dbReference>
<name>U5CQ80_AMBTC</name>
<dbReference type="OMA" id="WIDCCNT"/>
<dbReference type="HOGENOM" id="CLU_135272_3_2_1"/>
<comment type="subcellular location">
    <subcellularLocation>
        <location evidence="1 6">Secreted</location>
    </subcellularLocation>
</comment>
<dbReference type="GO" id="GO:0010052">
    <property type="term" value="P:guard cell differentiation"/>
    <property type="evidence" value="ECO:0000318"/>
    <property type="project" value="GO_Central"/>
</dbReference>
<feature type="compositionally biased region" description="Basic and acidic residues" evidence="7">
    <location>
        <begin position="34"/>
        <end position="47"/>
    </location>
</feature>
<dbReference type="AlphaFoldDB" id="U5CQ80"/>
<evidence type="ECO:0000256" key="1">
    <source>
        <dbReference type="ARBA" id="ARBA00004613"/>
    </source>
</evidence>
<evidence type="ECO:0000313" key="9">
    <source>
        <dbReference type="Proteomes" id="UP000017836"/>
    </source>
</evidence>
<reference evidence="9" key="1">
    <citation type="journal article" date="2013" name="Science">
        <title>The Amborella genome and the evolution of flowering plants.</title>
        <authorList>
            <consortium name="Amborella Genome Project"/>
        </authorList>
    </citation>
    <scope>NUCLEOTIDE SEQUENCE [LARGE SCALE GENOMIC DNA]</scope>
</reference>
<evidence type="ECO:0000256" key="3">
    <source>
        <dbReference type="ARBA" id="ARBA00022525"/>
    </source>
</evidence>
<keyword evidence="6" id="KW-0217">Developmental protein</keyword>
<gene>
    <name evidence="8" type="ORF">AMTR_s00036p00122620</name>
</gene>
<keyword evidence="3 6" id="KW-0964">Secreted</keyword>
<dbReference type="Pfam" id="PF17181">
    <property type="entry name" value="EPF"/>
    <property type="match status" value="1"/>
</dbReference>
<dbReference type="GO" id="GO:0005576">
    <property type="term" value="C:extracellular region"/>
    <property type="evidence" value="ECO:0007669"/>
    <property type="project" value="UniProtKB-SubCell"/>
</dbReference>
<sequence length="123" mass="14127">MVACKQLKGWRFPIITTMISLHILCLVSATSRPLPHDHRSQSTHDRWVSAQEDDDKNESMKNKKVFWDTRLGSRPPRCDNKCGGCRPCEAIQVPTTTDHLHLHYANYEPEGWKCKCGASFYNP</sequence>
<feature type="region of interest" description="Disordered" evidence="7">
    <location>
        <begin position="33"/>
        <end position="61"/>
    </location>
</feature>
<dbReference type="Gramene" id="ERN15336">
    <property type="protein sequence ID" value="ERN15336"/>
    <property type="gene ID" value="AMTR_s00036p00122620"/>
</dbReference>
<comment type="function">
    <text evidence="6">Controls stomatal patterning.</text>
</comment>
<evidence type="ECO:0000256" key="2">
    <source>
        <dbReference type="ARBA" id="ARBA00008127"/>
    </source>
</evidence>
<evidence type="ECO:0000256" key="7">
    <source>
        <dbReference type="SAM" id="MobiDB-lite"/>
    </source>
</evidence>
<dbReference type="PANTHER" id="PTHR33109">
    <property type="entry name" value="EPIDERMAL PATTERNING FACTOR-LIKE PROTEIN 4"/>
    <property type="match status" value="1"/>
</dbReference>
<keyword evidence="5" id="KW-1015">Disulfide bond</keyword>
<evidence type="ECO:0000256" key="6">
    <source>
        <dbReference type="RuleBase" id="RU367102"/>
    </source>
</evidence>
<evidence type="ECO:0000313" key="8">
    <source>
        <dbReference type="EMBL" id="ERN15336.1"/>
    </source>
</evidence>
<comment type="similarity">
    <text evidence="2 6">Belongs to the plant cysteine rich small secretory peptide family. Epidermal patterning factor subfamily.</text>
</comment>